<evidence type="ECO:0000259" key="2">
    <source>
        <dbReference type="PROSITE" id="PS51253"/>
    </source>
</evidence>
<feature type="domain" description="HTH CENPB-type" evidence="2">
    <location>
        <begin position="11"/>
        <end position="82"/>
    </location>
</feature>
<dbReference type="GO" id="GO:0003677">
    <property type="term" value="F:DNA binding"/>
    <property type="evidence" value="ECO:0007669"/>
    <property type="project" value="UniProtKB-KW"/>
</dbReference>
<name>A0A9D4RE85_DREPO</name>
<dbReference type="SMART" id="SM00674">
    <property type="entry name" value="CENPB"/>
    <property type="match status" value="1"/>
</dbReference>
<dbReference type="SUPFAM" id="SSF46689">
    <property type="entry name" value="Homeodomain-like"/>
    <property type="match status" value="1"/>
</dbReference>
<reference evidence="3" key="2">
    <citation type="submission" date="2020-11" db="EMBL/GenBank/DDBJ databases">
        <authorList>
            <person name="McCartney M.A."/>
            <person name="Auch B."/>
            <person name="Kono T."/>
            <person name="Mallez S."/>
            <person name="Becker A."/>
            <person name="Gohl D.M."/>
            <person name="Silverstein K.A.T."/>
            <person name="Koren S."/>
            <person name="Bechman K.B."/>
            <person name="Herman A."/>
            <person name="Abrahante J.E."/>
            <person name="Garbe J."/>
        </authorList>
    </citation>
    <scope>NUCLEOTIDE SEQUENCE</scope>
    <source>
        <strain evidence="3">Duluth1</strain>
        <tissue evidence="3">Whole animal</tissue>
    </source>
</reference>
<keyword evidence="4" id="KW-1185">Reference proteome</keyword>
<dbReference type="Gene3D" id="1.10.10.60">
    <property type="entry name" value="Homeodomain-like"/>
    <property type="match status" value="1"/>
</dbReference>
<dbReference type="AlphaFoldDB" id="A0A9D4RE85"/>
<comment type="caution">
    <text evidence="3">The sequence shown here is derived from an EMBL/GenBank/DDBJ whole genome shotgun (WGS) entry which is preliminary data.</text>
</comment>
<gene>
    <name evidence="3" type="ORF">DPMN_026093</name>
</gene>
<evidence type="ECO:0000313" key="4">
    <source>
        <dbReference type="Proteomes" id="UP000828390"/>
    </source>
</evidence>
<evidence type="ECO:0000313" key="3">
    <source>
        <dbReference type="EMBL" id="KAH3863115.1"/>
    </source>
</evidence>
<reference evidence="3" key="1">
    <citation type="journal article" date="2019" name="bioRxiv">
        <title>The Genome of the Zebra Mussel, Dreissena polymorpha: A Resource for Invasive Species Research.</title>
        <authorList>
            <person name="McCartney M.A."/>
            <person name="Auch B."/>
            <person name="Kono T."/>
            <person name="Mallez S."/>
            <person name="Zhang Y."/>
            <person name="Obille A."/>
            <person name="Becker A."/>
            <person name="Abrahante J.E."/>
            <person name="Garbe J."/>
            <person name="Badalamenti J.P."/>
            <person name="Herman A."/>
            <person name="Mangelson H."/>
            <person name="Liachko I."/>
            <person name="Sullivan S."/>
            <person name="Sone E.D."/>
            <person name="Koren S."/>
            <person name="Silverstein K.A.T."/>
            <person name="Beckman K.B."/>
            <person name="Gohl D.M."/>
        </authorList>
    </citation>
    <scope>NUCLEOTIDE SEQUENCE</scope>
    <source>
        <strain evidence="3">Duluth1</strain>
        <tissue evidence="3">Whole animal</tissue>
    </source>
</reference>
<keyword evidence="1" id="KW-0238">DNA-binding</keyword>
<dbReference type="EMBL" id="JAIWYP010000002">
    <property type="protein sequence ID" value="KAH3863115.1"/>
    <property type="molecule type" value="Genomic_DNA"/>
</dbReference>
<accession>A0A9D4RE85</accession>
<dbReference type="PROSITE" id="PS51253">
    <property type="entry name" value="HTH_CENPB"/>
    <property type="match status" value="1"/>
</dbReference>
<dbReference type="InterPro" id="IPR009057">
    <property type="entry name" value="Homeodomain-like_sf"/>
</dbReference>
<proteinExistence type="predicted"/>
<dbReference type="Pfam" id="PF03221">
    <property type="entry name" value="HTH_Tnp_Tc5"/>
    <property type="match status" value="1"/>
</dbReference>
<sequence length="91" mass="10470">MEEYECGNPEAKRVKVCMSYGKIDDLCYRWFLDATSRQINVSGPLIQKKAMKFASDLGLTEFKGSGGWLDSFKETQHCYQKAKWSTCLSER</sequence>
<protein>
    <recommendedName>
        <fullName evidence="2">HTH CENPB-type domain-containing protein</fullName>
    </recommendedName>
</protein>
<organism evidence="3 4">
    <name type="scientific">Dreissena polymorpha</name>
    <name type="common">Zebra mussel</name>
    <name type="synonym">Mytilus polymorpha</name>
    <dbReference type="NCBI Taxonomy" id="45954"/>
    <lineage>
        <taxon>Eukaryota</taxon>
        <taxon>Metazoa</taxon>
        <taxon>Spiralia</taxon>
        <taxon>Lophotrochozoa</taxon>
        <taxon>Mollusca</taxon>
        <taxon>Bivalvia</taxon>
        <taxon>Autobranchia</taxon>
        <taxon>Heteroconchia</taxon>
        <taxon>Euheterodonta</taxon>
        <taxon>Imparidentia</taxon>
        <taxon>Neoheterodontei</taxon>
        <taxon>Myida</taxon>
        <taxon>Dreissenoidea</taxon>
        <taxon>Dreissenidae</taxon>
        <taxon>Dreissena</taxon>
    </lineage>
</organism>
<dbReference type="InterPro" id="IPR006600">
    <property type="entry name" value="HTH_CenpB_DNA-bd_dom"/>
</dbReference>
<evidence type="ECO:0000256" key="1">
    <source>
        <dbReference type="ARBA" id="ARBA00023125"/>
    </source>
</evidence>
<dbReference type="Proteomes" id="UP000828390">
    <property type="component" value="Unassembled WGS sequence"/>
</dbReference>